<feature type="region of interest" description="Disordered" evidence="1">
    <location>
        <begin position="1"/>
        <end position="74"/>
    </location>
</feature>
<feature type="region of interest" description="Disordered" evidence="1">
    <location>
        <begin position="349"/>
        <end position="386"/>
    </location>
</feature>
<dbReference type="Proteomes" id="UP000265663">
    <property type="component" value="Unassembled WGS sequence"/>
</dbReference>
<reference evidence="2 3" key="1">
    <citation type="journal article" date="2014" name="PLoS ONE">
        <title>De novo Genome Assembly of the Fungal Plant Pathogen Pyrenophora semeniperda.</title>
        <authorList>
            <person name="Soliai M.M."/>
            <person name="Meyer S.E."/>
            <person name="Udall J.A."/>
            <person name="Elzinga D.E."/>
            <person name="Hermansen R.A."/>
            <person name="Bodily P.M."/>
            <person name="Hart A.A."/>
            <person name="Coleman C.E."/>
        </authorList>
    </citation>
    <scope>NUCLEOTIDE SEQUENCE [LARGE SCALE GENOMIC DNA]</scope>
    <source>
        <strain evidence="2 3">CCB06</strain>
        <tissue evidence="2">Mycelium</tissue>
    </source>
</reference>
<feature type="compositionally biased region" description="Acidic residues" evidence="1">
    <location>
        <begin position="151"/>
        <end position="164"/>
    </location>
</feature>
<accession>A0A3M7MGA6</accession>
<evidence type="ECO:0000313" key="3">
    <source>
        <dbReference type="Proteomes" id="UP000265663"/>
    </source>
</evidence>
<keyword evidence="3" id="KW-1185">Reference proteome</keyword>
<protein>
    <submittedName>
        <fullName evidence="2">Uncharacterized protein</fullName>
    </submittedName>
</protein>
<proteinExistence type="predicted"/>
<evidence type="ECO:0000313" key="2">
    <source>
        <dbReference type="EMBL" id="RMZ73472.1"/>
    </source>
</evidence>
<feature type="compositionally biased region" description="Basic and acidic residues" evidence="1">
    <location>
        <begin position="257"/>
        <end position="270"/>
    </location>
</feature>
<name>A0A3M7MGA6_9PLEO</name>
<sequence length="386" mass="43315">MARPRTNVDWSHGETIDLTLSSPEPEPQPQSQPHPPVYNSQSYSYREPGHHSTSRVKHEPGQASGTIRTPFVPRRSRPIHLEHLKQIISTTDRHHLQNVLLDLCKISPAFSGALVRGLSPHSAFAQRMINQHRANTHAFGNHGFGNHGFDESDGDEESDDEEDEQHQRESLRMLLTPTAPASHRAEAPLQTRNDDLPRPPQSVSRIKREPISQIKKENNRFNCYRYTSPSEQHPQGTFQETFVHPRDIRSPLKNPSRHVDSKDGPSDRTSRHAQSMHAPPQVKKAPGSKVKTCINCNEPFTGVAVCIYHRGKEIQQPDGSTTWDCCFDDSLGCQFAGEHTAMEDLEEYTSSHRRRLSSSPGAEDNEQGLGMGGLSPPSPWAIITRD</sequence>
<feature type="region of interest" description="Disordered" evidence="1">
    <location>
        <begin position="247"/>
        <end position="288"/>
    </location>
</feature>
<dbReference type="OrthoDB" id="3798352at2759"/>
<gene>
    <name evidence="2" type="ORF">GMOD_00007987</name>
</gene>
<feature type="compositionally biased region" description="Pro residues" evidence="1">
    <location>
        <begin position="24"/>
        <end position="36"/>
    </location>
</feature>
<feature type="region of interest" description="Disordered" evidence="1">
    <location>
        <begin position="137"/>
        <end position="214"/>
    </location>
</feature>
<dbReference type="AlphaFoldDB" id="A0A3M7MGA6"/>
<organism evidence="2 3">
    <name type="scientific">Pyrenophora seminiperda CCB06</name>
    <dbReference type="NCBI Taxonomy" id="1302712"/>
    <lineage>
        <taxon>Eukaryota</taxon>
        <taxon>Fungi</taxon>
        <taxon>Dikarya</taxon>
        <taxon>Ascomycota</taxon>
        <taxon>Pezizomycotina</taxon>
        <taxon>Dothideomycetes</taxon>
        <taxon>Pleosporomycetidae</taxon>
        <taxon>Pleosporales</taxon>
        <taxon>Pleosporineae</taxon>
        <taxon>Pleosporaceae</taxon>
        <taxon>Pyrenophora</taxon>
    </lineage>
</organism>
<evidence type="ECO:0000256" key="1">
    <source>
        <dbReference type="SAM" id="MobiDB-lite"/>
    </source>
</evidence>
<dbReference type="EMBL" id="KE747840">
    <property type="protein sequence ID" value="RMZ73472.1"/>
    <property type="molecule type" value="Genomic_DNA"/>
</dbReference>